<sequence>MIKRGRMPQGVDPTLSGHSISPSILIIDWMIVFHQTSPKYAISDSWSKKRDEPHIRNSQQFS</sequence>
<proteinExistence type="predicted"/>
<dbReference type="Proteomes" id="UP000054805">
    <property type="component" value="Unassembled WGS sequence"/>
</dbReference>
<reference evidence="2 3" key="1">
    <citation type="submission" date="2015-01" db="EMBL/GenBank/DDBJ databases">
        <title>Evolution of Trichinella species and genotypes.</title>
        <authorList>
            <person name="Korhonen P.K."/>
            <person name="Edoardo P."/>
            <person name="Giuseppe L.R."/>
            <person name="Gasser R.B."/>
        </authorList>
    </citation>
    <scope>NUCLEOTIDE SEQUENCE [LARGE SCALE GENOMIC DNA]</scope>
    <source>
        <strain evidence="2">ISS588</strain>
    </source>
</reference>
<organism evidence="2 3">
    <name type="scientific">Trichinella pseudospiralis</name>
    <name type="common">Parasitic roundworm</name>
    <dbReference type="NCBI Taxonomy" id="6337"/>
    <lineage>
        <taxon>Eukaryota</taxon>
        <taxon>Metazoa</taxon>
        <taxon>Ecdysozoa</taxon>
        <taxon>Nematoda</taxon>
        <taxon>Enoplea</taxon>
        <taxon>Dorylaimia</taxon>
        <taxon>Trichinellida</taxon>
        <taxon>Trichinellidae</taxon>
        <taxon>Trichinella</taxon>
    </lineage>
</organism>
<accession>A0A0V1H9L4</accession>
<comment type="caution">
    <text evidence="2">The sequence shown here is derived from an EMBL/GenBank/DDBJ whole genome shotgun (WGS) entry which is preliminary data.</text>
</comment>
<keyword evidence="3" id="KW-1185">Reference proteome</keyword>
<evidence type="ECO:0000256" key="1">
    <source>
        <dbReference type="SAM" id="MobiDB-lite"/>
    </source>
</evidence>
<dbReference type="AlphaFoldDB" id="A0A0V1H9L4"/>
<feature type="region of interest" description="Disordered" evidence="1">
    <location>
        <begin position="43"/>
        <end position="62"/>
    </location>
</feature>
<evidence type="ECO:0000313" key="2">
    <source>
        <dbReference type="EMBL" id="KRZ06852.1"/>
    </source>
</evidence>
<dbReference type="EMBL" id="JYDS01000431">
    <property type="protein sequence ID" value="KRZ06852.1"/>
    <property type="molecule type" value="Genomic_DNA"/>
</dbReference>
<protein>
    <submittedName>
        <fullName evidence="2">Uncharacterized protein</fullName>
    </submittedName>
</protein>
<gene>
    <name evidence="2" type="ORF">T4B_634</name>
</gene>
<feature type="compositionally biased region" description="Basic and acidic residues" evidence="1">
    <location>
        <begin position="46"/>
        <end position="55"/>
    </location>
</feature>
<name>A0A0V1H9L4_TRIPS</name>
<evidence type="ECO:0000313" key="3">
    <source>
        <dbReference type="Proteomes" id="UP000054805"/>
    </source>
</evidence>